<proteinExistence type="predicted"/>
<accession>A0A918Q3R7</accession>
<evidence type="ECO:0000313" key="2">
    <source>
        <dbReference type="Proteomes" id="UP000619457"/>
    </source>
</evidence>
<sequence>MQHSWKFPIHPDQHSSGQLDQEAISQILLSHKRELEILISHYTKADGALGEEPEITEFSDSGSLKISFNKAYYNACLNINETDKDNLRFEFKIDQQTSTLLLTGPDFGERGMDEL</sequence>
<name>A0A918Q3R7_9BACT</name>
<evidence type="ECO:0000313" key="1">
    <source>
        <dbReference type="EMBL" id="GGZ32840.1"/>
    </source>
</evidence>
<dbReference type="EMBL" id="BMWX01000004">
    <property type="protein sequence ID" value="GGZ32840.1"/>
    <property type="molecule type" value="Genomic_DNA"/>
</dbReference>
<organism evidence="1 2">
    <name type="scientific">Echinicola pacifica</name>
    <dbReference type="NCBI Taxonomy" id="346377"/>
    <lineage>
        <taxon>Bacteria</taxon>
        <taxon>Pseudomonadati</taxon>
        <taxon>Bacteroidota</taxon>
        <taxon>Cytophagia</taxon>
        <taxon>Cytophagales</taxon>
        <taxon>Cyclobacteriaceae</taxon>
        <taxon>Echinicola</taxon>
    </lineage>
</organism>
<dbReference type="Proteomes" id="UP000619457">
    <property type="component" value="Unassembled WGS sequence"/>
</dbReference>
<reference evidence="1" key="2">
    <citation type="submission" date="2020-09" db="EMBL/GenBank/DDBJ databases">
        <authorList>
            <person name="Sun Q."/>
            <person name="Kim S."/>
        </authorList>
    </citation>
    <scope>NUCLEOTIDE SEQUENCE</scope>
    <source>
        <strain evidence="1">KCTC 12368</strain>
    </source>
</reference>
<keyword evidence="2" id="KW-1185">Reference proteome</keyword>
<comment type="caution">
    <text evidence="1">The sequence shown here is derived from an EMBL/GenBank/DDBJ whole genome shotgun (WGS) entry which is preliminary data.</text>
</comment>
<dbReference type="RefSeq" id="WP_018475906.1">
    <property type="nucleotide sequence ID" value="NZ_BMWX01000004.1"/>
</dbReference>
<gene>
    <name evidence="1" type="ORF">GCM10007049_28070</name>
</gene>
<reference evidence="1" key="1">
    <citation type="journal article" date="2014" name="Int. J. Syst. Evol. Microbiol.">
        <title>Complete genome sequence of Corynebacterium casei LMG S-19264T (=DSM 44701T), isolated from a smear-ripened cheese.</title>
        <authorList>
            <consortium name="US DOE Joint Genome Institute (JGI-PGF)"/>
            <person name="Walter F."/>
            <person name="Albersmeier A."/>
            <person name="Kalinowski J."/>
            <person name="Ruckert C."/>
        </authorList>
    </citation>
    <scope>NUCLEOTIDE SEQUENCE</scope>
    <source>
        <strain evidence="1">KCTC 12368</strain>
    </source>
</reference>
<protein>
    <submittedName>
        <fullName evidence="1">Uncharacterized protein</fullName>
    </submittedName>
</protein>
<dbReference type="AlphaFoldDB" id="A0A918Q3R7"/>